<evidence type="ECO:0000313" key="1">
    <source>
        <dbReference type="EMBL" id="TWA76421.1"/>
    </source>
</evidence>
<name>A0A560BUY0_AZOBR</name>
<proteinExistence type="predicted"/>
<reference evidence="1 2" key="1">
    <citation type="submission" date="2019-06" db="EMBL/GenBank/DDBJ databases">
        <title>Genomic Encyclopedia of Type Strains, Phase IV (KMG-V): Genome sequencing to study the core and pangenomes of soil and plant-associated prokaryotes.</title>
        <authorList>
            <person name="Whitman W."/>
        </authorList>
    </citation>
    <scope>NUCLEOTIDE SEQUENCE [LARGE SCALE GENOMIC DNA]</scope>
    <source>
        <strain evidence="1 2">BR 11650</strain>
    </source>
</reference>
<gene>
    <name evidence="1" type="ORF">FBZ83_11972</name>
</gene>
<accession>A0A560BUY0</accession>
<sequence length="252" mass="28058">MGLDDNPHRSYGPLARGAKKMARLSDLVTKTSVVLGISEPTVAMHARHLREGGLISKSGRGASAARMSALDAARMLISFLCTDIAKNSAEVVRDFGSLVLLYKADELGEETSKDPIKDKFGAASDDIFERTLANILDAMGGEEHDPYMDGGMLNFCHMEIRFKEFIQTISISCGGIDYFYGPTEEREFIESLVASQDKYIVDEVSRIKSAEELSVKYNRGLRIERSVLSYELKRLADLIADRDDTIWKVFNE</sequence>
<evidence type="ECO:0000313" key="2">
    <source>
        <dbReference type="Proteomes" id="UP000318529"/>
    </source>
</evidence>
<protein>
    <submittedName>
        <fullName evidence="1">Uncharacterized protein</fullName>
    </submittedName>
</protein>
<dbReference type="EMBL" id="VITH01000019">
    <property type="protein sequence ID" value="TWA76421.1"/>
    <property type="molecule type" value="Genomic_DNA"/>
</dbReference>
<dbReference type="Proteomes" id="UP000318529">
    <property type="component" value="Unassembled WGS sequence"/>
</dbReference>
<dbReference type="AlphaFoldDB" id="A0A560BUY0"/>
<comment type="caution">
    <text evidence="1">The sequence shown here is derived from an EMBL/GenBank/DDBJ whole genome shotgun (WGS) entry which is preliminary data.</text>
</comment>
<organism evidence="1 2">
    <name type="scientific">Azospirillum brasilense</name>
    <dbReference type="NCBI Taxonomy" id="192"/>
    <lineage>
        <taxon>Bacteria</taxon>
        <taxon>Pseudomonadati</taxon>
        <taxon>Pseudomonadota</taxon>
        <taxon>Alphaproteobacteria</taxon>
        <taxon>Rhodospirillales</taxon>
        <taxon>Azospirillaceae</taxon>
        <taxon>Azospirillum</taxon>
    </lineage>
</organism>